<protein>
    <submittedName>
        <fullName evidence="1">Uncharacterized protein</fullName>
    </submittedName>
</protein>
<proteinExistence type="predicted"/>
<name>A0A0V0TU04_9BILA</name>
<evidence type="ECO:0000313" key="2">
    <source>
        <dbReference type="Proteomes" id="UP000055048"/>
    </source>
</evidence>
<dbReference type="Proteomes" id="UP000055048">
    <property type="component" value="Unassembled WGS sequence"/>
</dbReference>
<dbReference type="EMBL" id="JYDJ01000146">
    <property type="protein sequence ID" value="KRX42368.1"/>
    <property type="molecule type" value="Genomic_DNA"/>
</dbReference>
<evidence type="ECO:0000313" key="1">
    <source>
        <dbReference type="EMBL" id="KRX42368.1"/>
    </source>
</evidence>
<keyword evidence="2" id="KW-1185">Reference proteome</keyword>
<reference evidence="1 2" key="1">
    <citation type="submission" date="2015-01" db="EMBL/GenBank/DDBJ databases">
        <title>Evolution of Trichinella species and genotypes.</title>
        <authorList>
            <person name="Korhonen P.K."/>
            <person name="Edoardo P."/>
            <person name="Giuseppe L.R."/>
            <person name="Gasser R.B."/>
        </authorList>
    </citation>
    <scope>NUCLEOTIDE SEQUENCE [LARGE SCALE GENOMIC DNA]</scope>
    <source>
        <strain evidence="1">ISS417</strain>
    </source>
</reference>
<comment type="caution">
    <text evidence="1">The sequence shown here is derived from an EMBL/GenBank/DDBJ whole genome shotgun (WGS) entry which is preliminary data.</text>
</comment>
<accession>A0A0V0TU04</accession>
<sequence length="62" mass="6951">MCISTKTADDTPLTKACRFQFDKTLTYRCVKFYSNFLIFNHILPTSNGEEASSPIANIAIVC</sequence>
<gene>
    <name evidence="1" type="ORF">T05_82</name>
</gene>
<organism evidence="1 2">
    <name type="scientific">Trichinella murrelli</name>
    <dbReference type="NCBI Taxonomy" id="144512"/>
    <lineage>
        <taxon>Eukaryota</taxon>
        <taxon>Metazoa</taxon>
        <taxon>Ecdysozoa</taxon>
        <taxon>Nematoda</taxon>
        <taxon>Enoplea</taxon>
        <taxon>Dorylaimia</taxon>
        <taxon>Trichinellida</taxon>
        <taxon>Trichinellidae</taxon>
        <taxon>Trichinella</taxon>
    </lineage>
</organism>
<dbReference type="AlphaFoldDB" id="A0A0V0TU04"/>